<proteinExistence type="inferred from homology"/>
<evidence type="ECO:0000313" key="3">
    <source>
        <dbReference type="EMBL" id="NEY91149.1"/>
    </source>
</evidence>
<accession>A0A6M0QUP7</accession>
<keyword evidence="4" id="KW-1185">Reference proteome</keyword>
<dbReference type="CDD" id="cd13400">
    <property type="entry name" value="LT_IagB-like"/>
    <property type="match status" value="1"/>
</dbReference>
<dbReference type="Pfam" id="PF01464">
    <property type="entry name" value="SLT"/>
    <property type="match status" value="1"/>
</dbReference>
<protein>
    <submittedName>
        <fullName evidence="3">Lytic transglycosylase domain-containing protein</fullName>
    </submittedName>
</protein>
<evidence type="ECO:0000313" key="4">
    <source>
        <dbReference type="Proteomes" id="UP000477782"/>
    </source>
</evidence>
<dbReference type="SUPFAM" id="SSF53955">
    <property type="entry name" value="Lysozyme-like"/>
    <property type="match status" value="1"/>
</dbReference>
<comment type="similarity">
    <text evidence="1">Belongs to the virb1 family.</text>
</comment>
<dbReference type="Proteomes" id="UP000477782">
    <property type="component" value="Unassembled WGS sequence"/>
</dbReference>
<feature type="domain" description="Transglycosylase SLT" evidence="2">
    <location>
        <begin position="21"/>
        <end position="145"/>
    </location>
</feature>
<dbReference type="InterPro" id="IPR023346">
    <property type="entry name" value="Lysozyme-like_dom_sf"/>
</dbReference>
<dbReference type="RefSeq" id="WP_164626297.1">
    <property type="nucleotide sequence ID" value="NZ_JAAIVJ010000007.1"/>
</dbReference>
<evidence type="ECO:0000259" key="2">
    <source>
        <dbReference type="Pfam" id="PF01464"/>
    </source>
</evidence>
<dbReference type="EMBL" id="JAAIVJ010000007">
    <property type="protein sequence ID" value="NEY91149.1"/>
    <property type="molecule type" value="Genomic_DNA"/>
</dbReference>
<evidence type="ECO:0000256" key="1">
    <source>
        <dbReference type="ARBA" id="ARBA00009387"/>
    </source>
</evidence>
<sequence>MALPAPAYDLSASCDAAALHAAAAHGVPPHLLLAITRVETGRYRNGALQPWPWAVNEGGEGHWFDSPAEAAEHVQSAIAAGQSNIDVGCFQLNLRWHGGRFSSLDLMFDPEKNADQAARFLVENHQRKGNWVDAVAAYHSATPEHAEAYVQKVEAVLTDLAAGDATATSVMADSPAAVQENRFPLLRPGASGTMASLVPAGGNASPLFLAMR</sequence>
<name>A0A6M0QUP7_9RHOB</name>
<reference evidence="3 4" key="1">
    <citation type="submission" date="2020-02" db="EMBL/GenBank/DDBJ databases">
        <authorList>
            <person name="Chen W.-M."/>
        </authorList>
    </citation>
    <scope>NUCLEOTIDE SEQUENCE [LARGE SCALE GENOMIC DNA]</scope>
    <source>
        <strain evidence="3 4">KMS-5</strain>
    </source>
</reference>
<dbReference type="AlphaFoldDB" id="A0A6M0QUP7"/>
<dbReference type="InterPro" id="IPR008258">
    <property type="entry name" value="Transglycosylase_SLT_dom_1"/>
</dbReference>
<dbReference type="Gene3D" id="1.10.530.10">
    <property type="match status" value="1"/>
</dbReference>
<gene>
    <name evidence="3" type="ORF">G4Z14_12650</name>
</gene>
<organism evidence="3 4">
    <name type="scientific">Tabrizicola oligotrophica</name>
    <dbReference type="NCBI Taxonomy" id="2710650"/>
    <lineage>
        <taxon>Bacteria</taxon>
        <taxon>Pseudomonadati</taxon>
        <taxon>Pseudomonadota</taxon>
        <taxon>Alphaproteobacteria</taxon>
        <taxon>Rhodobacterales</taxon>
        <taxon>Paracoccaceae</taxon>
        <taxon>Tabrizicola</taxon>
    </lineage>
</organism>
<comment type="caution">
    <text evidence="3">The sequence shown here is derived from an EMBL/GenBank/DDBJ whole genome shotgun (WGS) entry which is preliminary data.</text>
</comment>